<name>A0A9W8HNM2_9FUNG</name>
<reference evidence="2" key="1">
    <citation type="submission" date="2022-07" db="EMBL/GenBank/DDBJ databases">
        <title>Phylogenomic reconstructions and comparative analyses of Kickxellomycotina fungi.</title>
        <authorList>
            <person name="Reynolds N.K."/>
            <person name="Stajich J.E."/>
            <person name="Barry K."/>
            <person name="Grigoriev I.V."/>
            <person name="Crous P."/>
            <person name="Smith M.E."/>
        </authorList>
    </citation>
    <scope>NUCLEOTIDE SEQUENCE</scope>
    <source>
        <strain evidence="2">BCRC 34489</strain>
    </source>
</reference>
<comment type="caution">
    <text evidence="2">The sequence shown here is derived from an EMBL/GenBank/DDBJ whole genome shotgun (WGS) entry which is preliminary data.</text>
</comment>
<dbReference type="PANTHER" id="PTHR12751">
    <property type="entry name" value="PHOSPHATASE AND ACTIN REGULATOR PHACTR"/>
    <property type="match status" value="1"/>
</dbReference>
<feature type="region of interest" description="Disordered" evidence="1">
    <location>
        <begin position="64"/>
        <end position="110"/>
    </location>
</feature>
<dbReference type="OrthoDB" id="5563016at2759"/>
<organism evidence="2 3">
    <name type="scientific">Coemansia interrupta</name>
    <dbReference type="NCBI Taxonomy" id="1126814"/>
    <lineage>
        <taxon>Eukaryota</taxon>
        <taxon>Fungi</taxon>
        <taxon>Fungi incertae sedis</taxon>
        <taxon>Zoopagomycota</taxon>
        <taxon>Kickxellomycotina</taxon>
        <taxon>Kickxellomycetes</taxon>
        <taxon>Kickxellales</taxon>
        <taxon>Kickxellaceae</taxon>
        <taxon>Coemansia</taxon>
    </lineage>
</organism>
<dbReference type="PANTHER" id="PTHR12751:SF18">
    <property type="entry name" value="PHOSPHATASE AND ACTIN REGULATOR 1"/>
    <property type="match status" value="1"/>
</dbReference>
<accession>A0A9W8HNM2</accession>
<proteinExistence type="predicted"/>
<evidence type="ECO:0000313" key="3">
    <source>
        <dbReference type="Proteomes" id="UP001140172"/>
    </source>
</evidence>
<dbReference type="GO" id="GO:0030036">
    <property type="term" value="P:actin cytoskeleton organization"/>
    <property type="evidence" value="ECO:0007669"/>
    <property type="project" value="TreeGrafter"/>
</dbReference>
<gene>
    <name evidence="2" type="ORF">GGI15_000991</name>
</gene>
<dbReference type="AlphaFoldDB" id="A0A9W8HNM2"/>
<dbReference type="Proteomes" id="UP001140172">
    <property type="component" value="Unassembled WGS sequence"/>
</dbReference>
<dbReference type="GO" id="GO:0003779">
    <property type="term" value="F:actin binding"/>
    <property type="evidence" value="ECO:0007669"/>
    <property type="project" value="TreeGrafter"/>
</dbReference>
<evidence type="ECO:0000256" key="1">
    <source>
        <dbReference type="SAM" id="MobiDB-lite"/>
    </source>
</evidence>
<keyword evidence="3" id="KW-1185">Reference proteome</keyword>
<evidence type="ECO:0000313" key="2">
    <source>
        <dbReference type="EMBL" id="KAJ2787115.1"/>
    </source>
</evidence>
<sequence length="229" mass="25585">MSLLNASQSLPDQYYGQFSQLSLLFDVHSNAKNYKDAQNEVVDDDDDDDELALSEIIAINRAVISPPTPAQHSDTSAQLLSQEPEELPEVQSDEASNAEDGISSRPSFSSLASRTRKISTALGSFRNLHRKIRSTATGAPERAMATTDSSSGDVVEAQDIRLGGGKAFRFNELVAVYETWNRDEYDRKGMPSAKLDSEAIEQIKHELNEFKVYEMQVHEDSRQHTHFIY</sequence>
<protein>
    <submittedName>
        <fullName evidence="2">Uncharacterized protein</fullName>
    </submittedName>
</protein>
<dbReference type="EMBL" id="JANBUM010000033">
    <property type="protein sequence ID" value="KAJ2787115.1"/>
    <property type="molecule type" value="Genomic_DNA"/>
</dbReference>
<feature type="compositionally biased region" description="Acidic residues" evidence="1">
    <location>
        <begin position="83"/>
        <end position="92"/>
    </location>
</feature>